<dbReference type="PANTHER" id="PTHR33064:SF37">
    <property type="entry name" value="RIBONUCLEASE H"/>
    <property type="match status" value="1"/>
</dbReference>
<comment type="similarity">
    <text evidence="1">Belongs to the beta type-B retroviral polymerase family. HERV class-II K(HML-2) pol subfamily.</text>
</comment>
<name>A0AAD8Z824_9TELE</name>
<evidence type="ECO:0000259" key="4">
    <source>
        <dbReference type="Pfam" id="PF17919"/>
    </source>
</evidence>
<comment type="caution">
    <text evidence="5">The sequence shown here is derived from an EMBL/GenBank/DDBJ whole genome shotgun (WGS) entry which is preliminary data.</text>
</comment>
<proteinExistence type="inferred from homology"/>
<dbReference type="InterPro" id="IPR043502">
    <property type="entry name" value="DNA/RNA_pol_sf"/>
</dbReference>
<dbReference type="Gene3D" id="3.30.70.270">
    <property type="match status" value="1"/>
</dbReference>
<sequence>MNGRRHYINEVLREALNRYVFVYLDNILIYSQTVDEHVTHVRRVQLLRENHLFVKQKKSTLHTQTISFLGFVISHNKLCMYPAKHPDAELPFVTEVDASHEVGIGAVLSQWSAEDKKLHPCAYFSRRLSPAERNYDVGDHELLVVKLALEDRPSNSIPGLILPYHTGRALRTFKPDALSLQWGVEKAVHQALLAEPDPDGGLLGRLYVPKAVRAQVLEQRHLYSSETDIGEK</sequence>
<dbReference type="InterPro" id="IPR051320">
    <property type="entry name" value="Viral_Replic_Matur_Polypro"/>
</dbReference>
<evidence type="ECO:0000313" key="6">
    <source>
        <dbReference type="Proteomes" id="UP001239994"/>
    </source>
</evidence>
<dbReference type="AlphaFoldDB" id="A0AAD8Z824"/>
<dbReference type="GO" id="GO:0004523">
    <property type="term" value="F:RNA-DNA hybrid ribonuclease activity"/>
    <property type="evidence" value="ECO:0007669"/>
    <property type="project" value="UniProtKB-EC"/>
</dbReference>
<evidence type="ECO:0000259" key="3">
    <source>
        <dbReference type="Pfam" id="PF00078"/>
    </source>
</evidence>
<dbReference type="InterPro" id="IPR000477">
    <property type="entry name" value="RT_dom"/>
</dbReference>
<dbReference type="InterPro" id="IPR043128">
    <property type="entry name" value="Rev_trsase/Diguanyl_cyclase"/>
</dbReference>
<reference evidence="5" key="1">
    <citation type="submission" date="2023-03" db="EMBL/GenBank/DDBJ databases">
        <title>Electrophorus voltai genome.</title>
        <authorList>
            <person name="Bian C."/>
        </authorList>
    </citation>
    <scope>NUCLEOTIDE SEQUENCE</scope>
    <source>
        <strain evidence="5">CB-2022</strain>
        <tissue evidence="5">Muscle</tissue>
    </source>
</reference>
<accession>A0AAD8Z824</accession>
<dbReference type="EMBL" id="JAROKS010000018">
    <property type="protein sequence ID" value="KAK1793118.1"/>
    <property type="molecule type" value="Genomic_DNA"/>
</dbReference>
<dbReference type="InterPro" id="IPR041577">
    <property type="entry name" value="RT_RNaseH_2"/>
</dbReference>
<dbReference type="Proteomes" id="UP001239994">
    <property type="component" value="Unassembled WGS sequence"/>
</dbReference>
<feature type="domain" description="Reverse transcriptase" evidence="3">
    <location>
        <begin position="7"/>
        <end position="73"/>
    </location>
</feature>
<feature type="domain" description="Reverse transcriptase/retrotransposon-derived protein RNase H-like" evidence="4">
    <location>
        <begin position="84"/>
        <end position="150"/>
    </location>
</feature>
<keyword evidence="6" id="KW-1185">Reference proteome</keyword>
<dbReference type="Pfam" id="PF00078">
    <property type="entry name" value="RVT_1"/>
    <property type="match status" value="1"/>
</dbReference>
<dbReference type="EC" id="3.1.26.4" evidence="2"/>
<evidence type="ECO:0000256" key="2">
    <source>
        <dbReference type="ARBA" id="ARBA00012180"/>
    </source>
</evidence>
<dbReference type="SUPFAM" id="SSF56672">
    <property type="entry name" value="DNA/RNA polymerases"/>
    <property type="match status" value="1"/>
</dbReference>
<evidence type="ECO:0000313" key="5">
    <source>
        <dbReference type="EMBL" id="KAK1793118.1"/>
    </source>
</evidence>
<dbReference type="Pfam" id="PF17919">
    <property type="entry name" value="RT_RNaseH_2"/>
    <property type="match status" value="1"/>
</dbReference>
<dbReference type="Gene3D" id="3.10.20.370">
    <property type="match status" value="1"/>
</dbReference>
<gene>
    <name evidence="5" type="ORF">P4O66_011525</name>
</gene>
<protein>
    <recommendedName>
        <fullName evidence="2">ribonuclease H</fullName>
        <ecNumber evidence="2">3.1.26.4</ecNumber>
    </recommendedName>
</protein>
<organism evidence="5 6">
    <name type="scientific">Electrophorus voltai</name>
    <dbReference type="NCBI Taxonomy" id="2609070"/>
    <lineage>
        <taxon>Eukaryota</taxon>
        <taxon>Metazoa</taxon>
        <taxon>Chordata</taxon>
        <taxon>Craniata</taxon>
        <taxon>Vertebrata</taxon>
        <taxon>Euteleostomi</taxon>
        <taxon>Actinopterygii</taxon>
        <taxon>Neopterygii</taxon>
        <taxon>Teleostei</taxon>
        <taxon>Ostariophysi</taxon>
        <taxon>Gymnotiformes</taxon>
        <taxon>Gymnotoidei</taxon>
        <taxon>Gymnotidae</taxon>
        <taxon>Electrophorus</taxon>
    </lineage>
</organism>
<dbReference type="PANTHER" id="PTHR33064">
    <property type="entry name" value="POL PROTEIN"/>
    <property type="match status" value="1"/>
</dbReference>
<evidence type="ECO:0000256" key="1">
    <source>
        <dbReference type="ARBA" id="ARBA00010879"/>
    </source>
</evidence>